<dbReference type="PROSITE" id="PS51755">
    <property type="entry name" value="OMPR_PHOB"/>
    <property type="match status" value="1"/>
</dbReference>
<evidence type="ECO:0000256" key="5">
    <source>
        <dbReference type="ARBA" id="ARBA00023163"/>
    </source>
</evidence>
<dbReference type="InterPro" id="IPR036388">
    <property type="entry name" value="WH-like_DNA-bd_sf"/>
</dbReference>
<evidence type="ECO:0000313" key="11">
    <source>
        <dbReference type="Proteomes" id="UP000234327"/>
    </source>
</evidence>
<evidence type="ECO:0000256" key="3">
    <source>
        <dbReference type="ARBA" id="ARBA00023015"/>
    </source>
</evidence>
<reference evidence="10 11" key="1">
    <citation type="submission" date="2017-03" db="EMBL/GenBank/DDBJ databases">
        <authorList>
            <person name="Afonso C.L."/>
            <person name="Miller P.J."/>
            <person name="Scott M.A."/>
            <person name="Spackman E."/>
            <person name="Goraichik I."/>
            <person name="Dimitrov K.M."/>
            <person name="Suarez D.L."/>
            <person name="Swayne D.E."/>
        </authorList>
    </citation>
    <scope>NUCLEOTIDE SEQUENCE [LARGE SCALE GENOMIC DNA]</scope>
    <source>
        <strain evidence="11">6(3)</strain>
    </source>
</reference>
<evidence type="ECO:0000259" key="8">
    <source>
        <dbReference type="PROSITE" id="PS50110"/>
    </source>
</evidence>
<name>A0A2H1HIC1_BREAU</name>
<evidence type="ECO:0000313" key="10">
    <source>
        <dbReference type="EMBL" id="SMX62641.1"/>
    </source>
</evidence>
<dbReference type="InterPro" id="IPR011006">
    <property type="entry name" value="CheY-like_superfamily"/>
</dbReference>
<dbReference type="FunFam" id="3.40.50.2300:FF:000001">
    <property type="entry name" value="DNA-binding response regulator PhoB"/>
    <property type="match status" value="1"/>
</dbReference>
<dbReference type="AlphaFoldDB" id="A0A2H1HIC1"/>
<keyword evidence="4 7" id="KW-0238">DNA-binding</keyword>
<sequence length="281" mass="31653">MTHASTSAPMDDSIPFEFAEMARSDRVMHLGPGNRGFYTEIMTDAPGDPDLRDRRLLLVEDDPTVAEVARNYLRNAGFLVDEVADGFQALESVAELVPDLVILDRKLPGIDGTEVCRRLRSFTAVPVLMLTALSATEDRIDGLESGADDYLTKPFSPRELVLRVQSILKRTVDESTPEAPFRLGPFHLDVSGRRVSRNGIPLEVSAREFDLLAFFLKHPHQVFDRETLLRSVWGWEIGDPSTITVTVRRLREKIEDDPSHAQFLSTVWGAGYRFDVEEELR</sequence>
<dbReference type="CDD" id="cd00383">
    <property type="entry name" value="trans_reg_C"/>
    <property type="match status" value="1"/>
</dbReference>
<accession>A0A2H1HIC1</accession>
<dbReference type="Gene3D" id="3.40.50.2300">
    <property type="match status" value="1"/>
</dbReference>
<feature type="DNA-binding region" description="OmpR/PhoB-type" evidence="7">
    <location>
        <begin position="178"/>
        <end position="276"/>
    </location>
</feature>
<evidence type="ECO:0000256" key="1">
    <source>
        <dbReference type="ARBA" id="ARBA00022553"/>
    </source>
</evidence>
<dbReference type="Gene3D" id="6.10.250.690">
    <property type="match status" value="1"/>
</dbReference>
<dbReference type="InterPro" id="IPR001789">
    <property type="entry name" value="Sig_transdc_resp-reg_receiver"/>
</dbReference>
<feature type="domain" description="OmpR/PhoB-type" evidence="9">
    <location>
        <begin position="178"/>
        <end position="276"/>
    </location>
</feature>
<dbReference type="PANTHER" id="PTHR48111:SF4">
    <property type="entry name" value="DNA-BINDING DUAL TRANSCRIPTIONAL REGULATOR OMPR"/>
    <property type="match status" value="1"/>
</dbReference>
<dbReference type="SUPFAM" id="SSF52172">
    <property type="entry name" value="CheY-like"/>
    <property type="match status" value="1"/>
</dbReference>
<dbReference type="SMART" id="SM00862">
    <property type="entry name" value="Trans_reg_C"/>
    <property type="match status" value="1"/>
</dbReference>
<dbReference type="GO" id="GO:0006355">
    <property type="term" value="P:regulation of DNA-templated transcription"/>
    <property type="evidence" value="ECO:0007669"/>
    <property type="project" value="InterPro"/>
</dbReference>
<dbReference type="FunFam" id="1.10.10.10:FF:000018">
    <property type="entry name" value="DNA-binding response regulator ResD"/>
    <property type="match status" value="1"/>
</dbReference>
<evidence type="ECO:0000259" key="9">
    <source>
        <dbReference type="PROSITE" id="PS51755"/>
    </source>
</evidence>
<dbReference type="GO" id="GO:0000976">
    <property type="term" value="F:transcription cis-regulatory region binding"/>
    <property type="evidence" value="ECO:0007669"/>
    <property type="project" value="TreeGrafter"/>
</dbReference>
<organism evidence="10 11">
    <name type="scientific">Brevibacterium aurantiacum</name>
    <dbReference type="NCBI Taxonomy" id="273384"/>
    <lineage>
        <taxon>Bacteria</taxon>
        <taxon>Bacillati</taxon>
        <taxon>Actinomycetota</taxon>
        <taxon>Actinomycetes</taxon>
        <taxon>Micrococcales</taxon>
        <taxon>Brevibacteriaceae</taxon>
        <taxon>Brevibacterium</taxon>
    </lineage>
</organism>
<dbReference type="GO" id="GO:0005829">
    <property type="term" value="C:cytosol"/>
    <property type="evidence" value="ECO:0007669"/>
    <property type="project" value="TreeGrafter"/>
</dbReference>
<keyword evidence="2" id="KW-0902">Two-component regulatory system</keyword>
<dbReference type="CDD" id="cd17574">
    <property type="entry name" value="REC_OmpR"/>
    <property type="match status" value="1"/>
</dbReference>
<dbReference type="InterPro" id="IPR039420">
    <property type="entry name" value="WalR-like"/>
</dbReference>
<dbReference type="SMART" id="SM00448">
    <property type="entry name" value="REC"/>
    <property type="match status" value="1"/>
</dbReference>
<evidence type="ECO:0000256" key="2">
    <source>
        <dbReference type="ARBA" id="ARBA00023012"/>
    </source>
</evidence>
<gene>
    <name evidence="10" type="ORF">BAURA63_00090</name>
</gene>
<dbReference type="PROSITE" id="PS50110">
    <property type="entry name" value="RESPONSE_REGULATORY"/>
    <property type="match status" value="1"/>
</dbReference>
<evidence type="ECO:0000256" key="7">
    <source>
        <dbReference type="PROSITE-ProRule" id="PRU01091"/>
    </source>
</evidence>
<dbReference type="GO" id="GO:0032993">
    <property type="term" value="C:protein-DNA complex"/>
    <property type="evidence" value="ECO:0007669"/>
    <property type="project" value="TreeGrafter"/>
</dbReference>
<dbReference type="Pfam" id="PF00486">
    <property type="entry name" value="Trans_reg_C"/>
    <property type="match status" value="1"/>
</dbReference>
<keyword evidence="5" id="KW-0804">Transcription</keyword>
<protein>
    <submittedName>
        <fullName evidence="10">DNA-binding response regulator, OmpR family, contains REC and winged-helix (WHTH) domain</fullName>
    </submittedName>
</protein>
<evidence type="ECO:0000256" key="6">
    <source>
        <dbReference type="PROSITE-ProRule" id="PRU00169"/>
    </source>
</evidence>
<feature type="modified residue" description="4-aspartylphosphate" evidence="6">
    <location>
        <position position="104"/>
    </location>
</feature>
<dbReference type="PANTHER" id="PTHR48111">
    <property type="entry name" value="REGULATOR OF RPOS"/>
    <property type="match status" value="1"/>
</dbReference>
<dbReference type="GO" id="GO:0000156">
    <property type="term" value="F:phosphorelay response regulator activity"/>
    <property type="evidence" value="ECO:0007669"/>
    <property type="project" value="TreeGrafter"/>
</dbReference>
<feature type="domain" description="Response regulatory" evidence="8">
    <location>
        <begin position="55"/>
        <end position="168"/>
    </location>
</feature>
<keyword evidence="1 6" id="KW-0597">Phosphoprotein</keyword>
<dbReference type="InterPro" id="IPR001867">
    <property type="entry name" value="OmpR/PhoB-type_DNA-bd"/>
</dbReference>
<proteinExistence type="predicted"/>
<dbReference type="Gene3D" id="1.10.10.10">
    <property type="entry name" value="Winged helix-like DNA-binding domain superfamily/Winged helix DNA-binding domain"/>
    <property type="match status" value="1"/>
</dbReference>
<dbReference type="Proteomes" id="UP000234327">
    <property type="component" value="Unassembled WGS sequence"/>
</dbReference>
<keyword evidence="3" id="KW-0805">Transcription regulation</keyword>
<evidence type="ECO:0000256" key="4">
    <source>
        <dbReference type="ARBA" id="ARBA00023125"/>
    </source>
</evidence>
<dbReference type="Pfam" id="PF00072">
    <property type="entry name" value="Response_reg"/>
    <property type="match status" value="1"/>
</dbReference>
<dbReference type="EMBL" id="FXYZ01000001">
    <property type="protein sequence ID" value="SMX62641.1"/>
    <property type="molecule type" value="Genomic_DNA"/>
</dbReference>